<dbReference type="GO" id="GO:0004386">
    <property type="term" value="F:helicase activity"/>
    <property type="evidence" value="ECO:0007669"/>
    <property type="project" value="UniProtKB-KW"/>
</dbReference>
<dbReference type="OrthoDB" id="158067at2"/>
<feature type="domain" description="Cch helix turn helix" evidence="2">
    <location>
        <begin position="862"/>
        <end position="955"/>
    </location>
</feature>
<feature type="domain" description="DUF927" evidence="1">
    <location>
        <begin position="439"/>
        <end position="713"/>
    </location>
</feature>
<accession>A0A2U3K6M2</accession>
<reference evidence="4" key="1">
    <citation type="submission" date="2018-02" db="EMBL/GenBank/DDBJ databases">
        <authorList>
            <person name="Hausmann B."/>
        </authorList>
    </citation>
    <scope>NUCLEOTIDE SEQUENCE [LARGE SCALE GENOMIC DNA]</scope>
    <source>
        <strain evidence="4">Peat soil MAG SbF1</strain>
    </source>
</reference>
<gene>
    <name evidence="3" type="ORF">SBF1_1470008</name>
</gene>
<dbReference type="InterPro" id="IPR040538">
    <property type="entry name" value="Cch_HTH"/>
</dbReference>
<dbReference type="Proteomes" id="UP000238916">
    <property type="component" value="Unassembled WGS sequence"/>
</dbReference>
<evidence type="ECO:0000259" key="2">
    <source>
        <dbReference type="Pfam" id="PF18662"/>
    </source>
</evidence>
<evidence type="ECO:0000313" key="3">
    <source>
        <dbReference type="EMBL" id="SPF35258.1"/>
    </source>
</evidence>
<protein>
    <submittedName>
        <fullName evidence="3">Superfamily II helicase and inactivated derivatives-like protein</fullName>
    </submittedName>
</protein>
<dbReference type="AlphaFoldDB" id="A0A2U3K6M2"/>
<keyword evidence="3" id="KW-0547">Nucleotide-binding</keyword>
<organism evidence="3 4">
    <name type="scientific">Candidatus Desulfosporosinus infrequens</name>
    <dbReference type="NCBI Taxonomy" id="2043169"/>
    <lineage>
        <taxon>Bacteria</taxon>
        <taxon>Bacillati</taxon>
        <taxon>Bacillota</taxon>
        <taxon>Clostridia</taxon>
        <taxon>Eubacteriales</taxon>
        <taxon>Desulfitobacteriaceae</taxon>
        <taxon>Desulfosporosinus</taxon>
    </lineage>
</organism>
<dbReference type="Pfam" id="PF18662">
    <property type="entry name" value="HTH_56"/>
    <property type="match status" value="1"/>
</dbReference>
<dbReference type="EMBL" id="OMOF01000054">
    <property type="protein sequence ID" value="SPF35258.1"/>
    <property type="molecule type" value="Genomic_DNA"/>
</dbReference>
<dbReference type="InterPro" id="IPR009270">
    <property type="entry name" value="DUF927"/>
</dbReference>
<keyword evidence="3" id="KW-0378">Hydrolase</keyword>
<keyword evidence="3" id="KW-0067">ATP-binding</keyword>
<proteinExistence type="predicted"/>
<keyword evidence="3" id="KW-0347">Helicase</keyword>
<sequence length="987" mass="110658">MLPYQEQISEFLKALYGSFQSDQYLYLWTGQDRRTWCFPVGDLGIMSTAAEALQDERDVYFGIGTAAKEIPQNKRPKAKEVSCLPGFGMDIDIKVLGAHAKNNLPSTIEEALSILPDFLQPTYIVWTGNGLHIYWLFRGPWRLDSPEENQRAAMLSIRLQAYIKELARERGWHLDSTADLSRILRVPGTLNHKQGQKKPVYIVSMNSELRYDPTELEYILPKIDFKNGLTHHSNFEHRDSDASADLMIASCQFLHHCVIDADEISYGEWLSMLTNVVRGADGIEKCHELSSHDPDRYIPEDTEFKVSEALRLNPHTCEYIQATHGFKCPEHGCGVKAPCSFSLSKIDQARAKVNMIDNPSIEIIFNDEMLNALAIVKRHDAALYAKTKDKLKGKINLRDLEKAIKQSMQHEVDLDFATPPEGDESADIQTTGVTYPPNFKVSDSGVYFVKLTDNGPQIIRACGGLTVITARLYNQDTNSESLKIAYKYTGRWRDVVVPRSLAVDGKKVIALADRGVAVSSEGSKYLAKFYDEFLYHNPEIPVRQAVSRFGWRGQDFVFPGISPDVEIDIDDLGSLHALKGFNTAGTLTEWCDLAKTVRSYSPNARFILAAGFSTPLLKVLSQRNFIVHNFGNSQDGKTATLWMALSIWGEPNAIISSFDNTPTSLERRASLFSDLPMGINEREVLNQYKKQDISSILYMLGEGKGRGRGSKAGLQELNTWRTVVLTTGEGPLTNASSMDGLMTRTIELEGGPLAENKDLARELYLTLPECHGHAGIAFLQGLLSAERSLVVAFYREAQKWLRENYIDRIDSHLDALATVMTADYFANLWVFGQDANLAKSEAYVMGGIIAEKLILKQEASESERAWLEFMDWVGEHHEQLSGIYTTVKIGVREPGNIYIIRRVVNEFLGQYSSARKIIQAWADSGKIKSWEDLQGKKRFDVQKRLGGAKVRCIAFAAEIDDFEDDFLGVGTERGQCGDTLQSLQALI</sequence>
<evidence type="ECO:0000259" key="1">
    <source>
        <dbReference type="Pfam" id="PF06048"/>
    </source>
</evidence>
<evidence type="ECO:0000313" key="4">
    <source>
        <dbReference type="Proteomes" id="UP000238916"/>
    </source>
</evidence>
<dbReference type="Pfam" id="PF06048">
    <property type="entry name" value="DUF927"/>
    <property type="match status" value="1"/>
</dbReference>
<name>A0A2U3K6M2_9FIRM</name>